<comment type="caution">
    <text evidence="2">The sequence shown here is derived from an EMBL/GenBank/DDBJ whole genome shotgun (WGS) entry which is preliminary data.</text>
</comment>
<protein>
    <submittedName>
        <fullName evidence="2">Uncharacterized protein</fullName>
    </submittedName>
</protein>
<evidence type="ECO:0000313" key="2">
    <source>
        <dbReference type="EMBL" id="KAK7314023.1"/>
    </source>
</evidence>
<feature type="region of interest" description="Disordered" evidence="1">
    <location>
        <begin position="1"/>
        <end position="29"/>
    </location>
</feature>
<feature type="region of interest" description="Disordered" evidence="1">
    <location>
        <begin position="168"/>
        <end position="215"/>
    </location>
</feature>
<sequence length="254" mass="29059">MQNLNKRKVMEGADPNSNPPQQNSQNRKKKSFLNVFCCAKKPNVGEDDISNPSEESPNFSQQPNDPTQLNPSLSQHLNPYPYGHLNPSPYEHLNPFPYGHLNSSPYGQIPPYQQFYNSFGYDTTYTNPYGNHHPTNDFRTNTIRQQQEGDYADSFQRAADMLNVDNPNHCISPIPSEQSPNPSEQTNYSPYEKFLSGQKTPSVQSDNSPEHGIKDIYEYPTNNIRQQYEVVYANPLQQATEIFTEDNPPQCYIM</sequence>
<evidence type="ECO:0000256" key="1">
    <source>
        <dbReference type="SAM" id="MobiDB-lite"/>
    </source>
</evidence>
<keyword evidence="3" id="KW-1185">Reference proteome</keyword>
<feature type="compositionally biased region" description="Polar residues" evidence="1">
    <location>
        <begin position="175"/>
        <end position="189"/>
    </location>
</feature>
<accession>A0AAN9KD16</accession>
<feature type="region of interest" description="Disordered" evidence="1">
    <location>
        <begin position="43"/>
        <end position="82"/>
    </location>
</feature>
<dbReference type="EMBL" id="JAYMYQ010000009">
    <property type="protein sequence ID" value="KAK7314023.1"/>
    <property type="molecule type" value="Genomic_DNA"/>
</dbReference>
<feature type="compositionally biased region" description="Low complexity" evidence="1">
    <location>
        <begin position="15"/>
        <end position="25"/>
    </location>
</feature>
<dbReference type="Proteomes" id="UP001367508">
    <property type="component" value="Unassembled WGS sequence"/>
</dbReference>
<gene>
    <name evidence="2" type="ORF">VNO77_39231</name>
</gene>
<feature type="compositionally biased region" description="Polar residues" evidence="1">
    <location>
        <begin position="50"/>
        <end position="77"/>
    </location>
</feature>
<dbReference type="AlphaFoldDB" id="A0AAN9KD16"/>
<organism evidence="2 3">
    <name type="scientific">Canavalia gladiata</name>
    <name type="common">Sword bean</name>
    <name type="synonym">Dolichos gladiatus</name>
    <dbReference type="NCBI Taxonomy" id="3824"/>
    <lineage>
        <taxon>Eukaryota</taxon>
        <taxon>Viridiplantae</taxon>
        <taxon>Streptophyta</taxon>
        <taxon>Embryophyta</taxon>
        <taxon>Tracheophyta</taxon>
        <taxon>Spermatophyta</taxon>
        <taxon>Magnoliopsida</taxon>
        <taxon>eudicotyledons</taxon>
        <taxon>Gunneridae</taxon>
        <taxon>Pentapetalae</taxon>
        <taxon>rosids</taxon>
        <taxon>fabids</taxon>
        <taxon>Fabales</taxon>
        <taxon>Fabaceae</taxon>
        <taxon>Papilionoideae</taxon>
        <taxon>50 kb inversion clade</taxon>
        <taxon>NPAAA clade</taxon>
        <taxon>indigoferoid/millettioid clade</taxon>
        <taxon>Phaseoleae</taxon>
        <taxon>Canavalia</taxon>
    </lineage>
</organism>
<evidence type="ECO:0000313" key="3">
    <source>
        <dbReference type="Proteomes" id="UP001367508"/>
    </source>
</evidence>
<feature type="compositionally biased region" description="Polar residues" evidence="1">
    <location>
        <begin position="197"/>
        <end position="207"/>
    </location>
</feature>
<proteinExistence type="predicted"/>
<reference evidence="2 3" key="1">
    <citation type="submission" date="2024-01" db="EMBL/GenBank/DDBJ databases">
        <title>The genomes of 5 underutilized Papilionoideae crops provide insights into root nodulation and disease resistanc.</title>
        <authorList>
            <person name="Jiang F."/>
        </authorList>
    </citation>
    <scope>NUCLEOTIDE SEQUENCE [LARGE SCALE GENOMIC DNA]</scope>
    <source>
        <strain evidence="2">LVBAO_FW01</strain>
        <tissue evidence="2">Leaves</tissue>
    </source>
</reference>
<name>A0AAN9KD16_CANGL</name>